<protein>
    <submittedName>
        <fullName evidence="5">Choice-of-anchor A domain-containing protein</fullName>
    </submittedName>
</protein>
<keyword evidence="2" id="KW-0472">Membrane</keyword>
<sequence>MAQSRMIIAAAASAAAMIIFAVTGQARAAPVGPLNPLDGGLGFEVLVEQDAFVAGNEMEGPLAVGGDLTLGGPFGVAAKTIGTFVAPGDAVASALVIGGRADFADSSPTAGLRVLHGGYAKVGALAGTVVRDLDNNQTPVNTRILPTDDYDALPRIELTVRQSPATVGPAKPVDFTSIFTAYRQRSTALATCPNTVILRDGRGIPITSPIPPATSARIVLAPGMTNVLTISATDLDNIVELAFVNQPTLTSPLLINVDTADVEGDFSWHSPNFAGVGGEQAPYILINFPGATTVVHDSGDSIEGTIFAPTASFVDDNPSNVEGGIVAQSFRMTSGEVHDFPFAAELSCGAPSPSPTSASPSTSPSASPTTASPSPSPSASASRGSDGSLAPPGPTGSVSPSPSGAPVPAAPSGAGGTGAMGTVPLTGMPLTLITAGGVLLVAMGALLLRASLRRN</sequence>
<dbReference type="InterPro" id="IPR026588">
    <property type="entry name" value="Choice_anch_A"/>
</dbReference>
<dbReference type="Proteomes" id="UP000587527">
    <property type="component" value="Unassembled WGS sequence"/>
</dbReference>
<feature type="region of interest" description="Disordered" evidence="1">
    <location>
        <begin position="348"/>
        <end position="415"/>
    </location>
</feature>
<gene>
    <name evidence="5" type="ORF">F4553_003741</name>
</gene>
<keyword evidence="3" id="KW-0732">Signal</keyword>
<evidence type="ECO:0000256" key="1">
    <source>
        <dbReference type="SAM" id="MobiDB-lite"/>
    </source>
</evidence>
<dbReference type="NCBIfam" id="TIGR04215">
    <property type="entry name" value="choice_anch_A"/>
    <property type="match status" value="1"/>
</dbReference>
<evidence type="ECO:0000256" key="3">
    <source>
        <dbReference type="SAM" id="SignalP"/>
    </source>
</evidence>
<keyword evidence="2" id="KW-1133">Transmembrane helix</keyword>
<evidence type="ECO:0000313" key="5">
    <source>
        <dbReference type="EMBL" id="MBB5870362.1"/>
    </source>
</evidence>
<feature type="compositionally biased region" description="Low complexity" evidence="1">
    <location>
        <begin position="355"/>
        <end position="382"/>
    </location>
</feature>
<reference evidence="5 6" key="1">
    <citation type="submission" date="2020-08" db="EMBL/GenBank/DDBJ databases">
        <title>Sequencing the genomes of 1000 actinobacteria strains.</title>
        <authorList>
            <person name="Klenk H.-P."/>
        </authorList>
    </citation>
    <scope>NUCLEOTIDE SEQUENCE [LARGE SCALE GENOMIC DNA]</scope>
    <source>
        <strain evidence="5 6">DSM 45362</strain>
    </source>
</reference>
<feature type="signal peptide" evidence="3">
    <location>
        <begin position="1"/>
        <end position="28"/>
    </location>
</feature>
<dbReference type="Pfam" id="PF20597">
    <property type="entry name" value="pAdhesive_15"/>
    <property type="match status" value="1"/>
</dbReference>
<dbReference type="EMBL" id="JACHMN010000002">
    <property type="protein sequence ID" value="MBB5870362.1"/>
    <property type="molecule type" value="Genomic_DNA"/>
</dbReference>
<name>A0A841BUE1_9ACTN</name>
<comment type="caution">
    <text evidence="5">The sequence shown here is derived from an EMBL/GenBank/DDBJ whole genome shotgun (WGS) entry which is preliminary data.</text>
</comment>
<feature type="transmembrane region" description="Helical" evidence="2">
    <location>
        <begin position="427"/>
        <end position="448"/>
    </location>
</feature>
<organism evidence="5 6">
    <name type="scientific">Allocatelliglobosispora scoriae</name>
    <dbReference type="NCBI Taxonomy" id="643052"/>
    <lineage>
        <taxon>Bacteria</taxon>
        <taxon>Bacillati</taxon>
        <taxon>Actinomycetota</taxon>
        <taxon>Actinomycetes</taxon>
        <taxon>Micromonosporales</taxon>
        <taxon>Micromonosporaceae</taxon>
        <taxon>Allocatelliglobosispora</taxon>
    </lineage>
</organism>
<evidence type="ECO:0000313" key="6">
    <source>
        <dbReference type="Proteomes" id="UP000587527"/>
    </source>
</evidence>
<feature type="domain" description="Choice-of-anchor A" evidence="4">
    <location>
        <begin position="41"/>
        <end position="338"/>
    </location>
</feature>
<proteinExistence type="predicted"/>
<keyword evidence="2" id="KW-0812">Transmembrane</keyword>
<evidence type="ECO:0000256" key="2">
    <source>
        <dbReference type="SAM" id="Phobius"/>
    </source>
</evidence>
<evidence type="ECO:0000259" key="4">
    <source>
        <dbReference type="Pfam" id="PF20597"/>
    </source>
</evidence>
<dbReference type="AlphaFoldDB" id="A0A841BUE1"/>
<dbReference type="RefSeq" id="WP_184837709.1">
    <property type="nucleotide sequence ID" value="NZ_JACHMN010000002.1"/>
</dbReference>
<keyword evidence="6" id="KW-1185">Reference proteome</keyword>
<feature type="chain" id="PRO_5032633170" evidence="3">
    <location>
        <begin position="29"/>
        <end position="455"/>
    </location>
</feature>
<accession>A0A841BUE1</accession>